<accession>A0A4V1BMF0</accession>
<feature type="transmembrane region" description="Helical" evidence="2">
    <location>
        <begin position="278"/>
        <end position="303"/>
    </location>
</feature>
<feature type="signal peptide" evidence="3">
    <location>
        <begin position="1"/>
        <end position="26"/>
    </location>
</feature>
<dbReference type="OrthoDB" id="186919at2"/>
<name>A0A4V1BMF0_9ACTN</name>
<sequence>MKTSRHGARRLTGLALASISMTVALAACSGSGGGDAAEPSHDSAGVDADVPVSEREAGRSPAEADGSLRDTASTSGRASGGSAPEPRARAVISKGTVSLTADDVGTARQDVQRVVDARDGAISEEQTETDEDGELSYTRLVVRVPAESFGATMTALEGVATFRTSDRGSEDVTTEVIDNDVRVRAQQASLTRVEALLARADSLKEIIWIESQLTQRQAELDSLRSQQAWLSDQTSLATITVDITRAPEEAKAAEKEDDGFLAGLAGGWKALSATATTLATVVGALLPFLAVGLLVGVPAWLVVRRSRARRRTVAVGEP</sequence>
<dbReference type="Proteomes" id="UP000294853">
    <property type="component" value="Chromosome"/>
</dbReference>
<protein>
    <submittedName>
        <fullName evidence="5">DUF4349 domain-containing protein</fullName>
    </submittedName>
</protein>
<feature type="compositionally biased region" description="Low complexity" evidence="1">
    <location>
        <begin position="71"/>
        <end position="83"/>
    </location>
</feature>
<keyword evidence="2" id="KW-0472">Membrane</keyword>
<dbReference type="AlphaFoldDB" id="A0A4V1BMF0"/>
<dbReference type="Pfam" id="PF14257">
    <property type="entry name" value="DUF4349"/>
    <property type="match status" value="1"/>
</dbReference>
<feature type="region of interest" description="Disordered" evidence="1">
    <location>
        <begin position="27"/>
        <end position="90"/>
    </location>
</feature>
<organism evidence="5 6">
    <name type="scientific">Nocardioides seonyuensis</name>
    <dbReference type="NCBI Taxonomy" id="2518371"/>
    <lineage>
        <taxon>Bacteria</taxon>
        <taxon>Bacillati</taxon>
        <taxon>Actinomycetota</taxon>
        <taxon>Actinomycetes</taxon>
        <taxon>Propionibacteriales</taxon>
        <taxon>Nocardioidaceae</taxon>
        <taxon>Nocardioides</taxon>
    </lineage>
</organism>
<evidence type="ECO:0000313" key="5">
    <source>
        <dbReference type="EMBL" id="QBX56142.1"/>
    </source>
</evidence>
<keyword evidence="2" id="KW-1133">Transmembrane helix</keyword>
<keyword evidence="3" id="KW-0732">Signal</keyword>
<feature type="domain" description="DUF4349" evidence="4">
    <location>
        <begin position="89"/>
        <end position="300"/>
    </location>
</feature>
<evidence type="ECO:0000259" key="4">
    <source>
        <dbReference type="Pfam" id="PF14257"/>
    </source>
</evidence>
<reference evidence="5 6" key="1">
    <citation type="submission" date="2019-03" db="EMBL/GenBank/DDBJ databases">
        <title>Three New Species of Nocardioides, Nocardioides euryhalodurans sp. nov., Nocardioides seonyuensis sp. nov. and Nocardioides eburneoflavus sp. nov. Iolated from Soil.</title>
        <authorList>
            <person name="Roh S.G."/>
            <person name="Lee C."/>
            <person name="Kim M.-K."/>
            <person name="Kim S.B."/>
        </authorList>
    </citation>
    <scope>NUCLEOTIDE SEQUENCE [LARGE SCALE GENOMIC DNA]</scope>
    <source>
        <strain evidence="5 6">MMS17-SY207-3</strain>
    </source>
</reference>
<dbReference type="EMBL" id="CP038436">
    <property type="protein sequence ID" value="QBX56142.1"/>
    <property type="molecule type" value="Genomic_DNA"/>
</dbReference>
<evidence type="ECO:0000256" key="2">
    <source>
        <dbReference type="SAM" id="Phobius"/>
    </source>
</evidence>
<proteinExistence type="predicted"/>
<evidence type="ECO:0000256" key="3">
    <source>
        <dbReference type="SAM" id="SignalP"/>
    </source>
</evidence>
<keyword evidence="6" id="KW-1185">Reference proteome</keyword>
<dbReference type="PROSITE" id="PS51257">
    <property type="entry name" value="PROKAR_LIPOPROTEIN"/>
    <property type="match status" value="1"/>
</dbReference>
<gene>
    <name evidence="5" type="ORF">EXE58_12150</name>
</gene>
<dbReference type="InterPro" id="IPR025645">
    <property type="entry name" value="DUF4349"/>
</dbReference>
<dbReference type="RefSeq" id="WP_135268133.1">
    <property type="nucleotide sequence ID" value="NZ_CP038436.1"/>
</dbReference>
<dbReference type="KEGG" id="nsn:EXE58_12150"/>
<evidence type="ECO:0000256" key="1">
    <source>
        <dbReference type="SAM" id="MobiDB-lite"/>
    </source>
</evidence>
<keyword evidence="2" id="KW-0812">Transmembrane</keyword>
<feature type="chain" id="PRO_5020425643" evidence="3">
    <location>
        <begin position="27"/>
        <end position="318"/>
    </location>
</feature>
<evidence type="ECO:0000313" key="6">
    <source>
        <dbReference type="Proteomes" id="UP000294853"/>
    </source>
</evidence>